<dbReference type="PANTHER" id="PTHR42160">
    <property type="entry name" value="URACIL-DNA GLYCOSYLASE SUPERFAMILY PROTEIN"/>
    <property type="match status" value="1"/>
</dbReference>
<dbReference type="CDD" id="cd10033">
    <property type="entry name" value="UDG_like"/>
    <property type="match status" value="1"/>
</dbReference>
<gene>
    <name evidence="2" type="ORF">RY831_07465</name>
</gene>
<proteinExistence type="predicted"/>
<evidence type="ECO:0000313" key="2">
    <source>
        <dbReference type="EMBL" id="MEC4718980.1"/>
    </source>
</evidence>
<comment type="caution">
    <text evidence="2">The sequence shown here is derived from an EMBL/GenBank/DDBJ whole genome shotgun (WGS) entry which is preliminary data.</text>
</comment>
<dbReference type="InterPro" id="IPR036895">
    <property type="entry name" value="Uracil-DNA_glycosylase-like_sf"/>
</dbReference>
<dbReference type="Proteomes" id="UP001352263">
    <property type="component" value="Unassembled WGS sequence"/>
</dbReference>
<dbReference type="InterPro" id="IPR047124">
    <property type="entry name" value="HI_0220.2"/>
</dbReference>
<protein>
    <submittedName>
        <fullName evidence="2">Uracil-DNA glycosylase family protein</fullName>
    </submittedName>
</protein>
<dbReference type="Gene3D" id="3.40.470.10">
    <property type="entry name" value="Uracil-DNA glycosylase-like domain"/>
    <property type="match status" value="1"/>
</dbReference>
<accession>A0ABU6J624</accession>
<dbReference type="InterPro" id="IPR005122">
    <property type="entry name" value="Uracil-DNA_glycosylase-like"/>
</dbReference>
<reference evidence="2 3" key="1">
    <citation type="submission" date="2023-10" db="EMBL/GenBank/DDBJ databases">
        <title>Noviherbaspirillum sp. CPCC 100848 genome assembly.</title>
        <authorList>
            <person name="Li X.Y."/>
            <person name="Fang X.M."/>
        </authorList>
    </citation>
    <scope>NUCLEOTIDE SEQUENCE [LARGE SCALE GENOMIC DNA]</scope>
    <source>
        <strain evidence="2 3">CPCC 100848</strain>
    </source>
</reference>
<dbReference type="SUPFAM" id="SSF52141">
    <property type="entry name" value="Uracil-DNA glycosylase-like"/>
    <property type="match status" value="1"/>
</dbReference>
<keyword evidence="3" id="KW-1185">Reference proteome</keyword>
<organism evidence="2 3">
    <name type="scientific">Noviherbaspirillum album</name>
    <dbReference type="NCBI Taxonomy" id="3080276"/>
    <lineage>
        <taxon>Bacteria</taxon>
        <taxon>Pseudomonadati</taxon>
        <taxon>Pseudomonadota</taxon>
        <taxon>Betaproteobacteria</taxon>
        <taxon>Burkholderiales</taxon>
        <taxon>Oxalobacteraceae</taxon>
        <taxon>Noviherbaspirillum</taxon>
    </lineage>
</organism>
<feature type="domain" description="Uracil-DNA glycosylase-like" evidence="1">
    <location>
        <begin position="33"/>
        <end position="190"/>
    </location>
</feature>
<dbReference type="Pfam" id="PF03167">
    <property type="entry name" value="UDG"/>
    <property type="match status" value="1"/>
</dbReference>
<dbReference type="RefSeq" id="WP_326505695.1">
    <property type="nucleotide sequence ID" value="NZ_JAWIIV010000004.1"/>
</dbReference>
<name>A0ABU6J624_9BURK</name>
<dbReference type="SMART" id="SM00986">
    <property type="entry name" value="UDG"/>
    <property type="match status" value="1"/>
</dbReference>
<dbReference type="EMBL" id="JAWIIV010000004">
    <property type="protein sequence ID" value="MEC4718980.1"/>
    <property type="molecule type" value="Genomic_DNA"/>
</dbReference>
<dbReference type="PANTHER" id="PTHR42160:SF1">
    <property type="entry name" value="URACIL-DNA GLYCOSYLASE SUPERFAMILY PROTEIN"/>
    <property type="match status" value="1"/>
</dbReference>
<dbReference type="SMART" id="SM00987">
    <property type="entry name" value="UreE_C"/>
    <property type="match status" value="1"/>
</dbReference>
<evidence type="ECO:0000313" key="3">
    <source>
        <dbReference type="Proteomes" id="UP001352263"/>
    </source>
</evidence>
<sequence>MKEAPLRPLPELLAAIRACERCSAHLPHGPRPVVQASPSARLLIVGQAPGRRVHDTGIPWNDPSGDRLRNWLQMPRETFYDEGRVAIVPTGFCYPGKGRSGDLPPRPECAPAWHAPLLELMPRVELTLLIGRHAQEYYLRDNGRRTLTETVAAWRDYLPGYLPLPHPSPRNIAWFQANSWFEREVVPELRQRIALLMND</sequence>
<evidence type="ECO:0000259" key="1">
    <source>
        <dbReference type="SMART" id="SM00986"/>
    </source>
</evidence>